<dbReference type="InterPro" id="IPR036764">
    <property type="entry name" value="Peptidase_Prp_sf"/>
</dbReference>
<dbReference type="CDD" id="cd16332">
    <property type="entry name" value="Prp-like"/>
    <property type="match status" value="1"/>
</dbReference>
<dbReference type="PANTHER" id="PTHR39178">
    <property type="entry name" value="HYPOTHETICAL RIBOSOME-ASSOCIATED PROTEIN"/>
    <property type="match status" value="1"/>
</dbReference>
<dbReference type="OrthoDB" id="48998at2"/>
<dbReference type="Proteomes" id="UP000287605">
    <property type="component" value="Unassembled WGS sequence"/>
</dbReference>
<evidence type="ECO:0000313" key="8">
    <source>
        <dbReference type="Proteomes" id="UP000287605"/>
    </source>
</evidence>
<organism evidence="7 8">
    <name type="scientific">Vagococcus elongatus</name>
    <dbReference type="NCBI Taxonomy" id="180344"/>
    <lineage>
        <taxon>Bacteria</taxon>
        <taxon>Bacillati</taxon>
        <taxon>Bacillota</taxon>
        <taxon>Bacilli</taxon>
        <taxon>Lactobacillales</taxon>
        <taxon>Enterococcaceae</taxon>
        <taxon>Vagococcus</taxon>
    </lineage>
</organism>
<comment type="caution">
    <text evidence="7">The sequence shown here is derived from an EMBL/GenBank/DDBJ whole genome shotgun (WGS) entry which is preliminary data.</text>
</comment>
<evidence type="ECO:0000313" key="7">
    <source>
        <dbReference type="EMBL" id="RSU13024.1"/>
    </source>
</evidence>
<name>A0A430AYA3_9ENTE</name>
<dbReference type="SUPFAM" id="SSF118010">
    <property type="entry name" value="TM1457-like"/>
    <property type="match status" value="1"/>
</dbReference>
<keyword evidence="8" id="KW-1185">Reference proteome</keyword>
<comment type="similarity">
    <text evidence="5">Belongs to the Prp family.</text>
</comment>
<evidence type="ECO:0000256" key="2">
    <source>
        <dbReference type="ARBA" id="ARBA00022670"/>
    </source>
</evidence>
<evidence type="ECO:0000256" key="5">
    <source>
        <dbReference type="ARBA" id="ARBA00044503"/>
    </source>
</evidence>
<dbReference type="AlphaFoldDB" id="A0A430AYA3"/>
<dbReference type="GO" id="GO:0006508">
    <property type="term" value="P:proteolysis"/>
    <property type="evidence" value="ECO:0007669"/>
    <property type="project" value="UniProtKB-KW"/>
</dbReference>
<gene>
    <name evidence="7" type="ORF">CBF29_04975</name>
</gene>
<dbReference type="InterPro" id="IPR007422">
    <property type="entry name" value="Peptidase_Prp"/>
</dbReference>
<keyword evidence="3" id="KW-0378">Hydrolase</keyword>
<keyword evidence="4" id="KW-0788">Thiol protease</keyword>
<dbReference type="PANTHER" id="PTHR39178:SF1">
    <property type="entry name" value="RIBOSOMAL-PROCESSING CYSTEINE PROTEASE PRP"/>
    <property type="match status" value="1"/>
</dbReference>
<keyword evidence="2" id="KW-0645">Protease</keyword>
<reference evidence="7 8" key="1">
    <citation type="submission" date="2017-05" db="EMBL/GenBank/DDBJ databases">
        <title>Vagococcus spp. assemblies.</title>
        <authorList>
            <person name="Gulvik C.A."/>
        </authorList>
    </citation>
    <scope>NUCLEOTIDE SEQUENCE [LARGE SCALE GENOMIC DNA]</scope>
    <source>
        <strain evidence="7 8">CCUG 51432</strain>
    </source>
</reference>
<accession>A0A430AYA3</accession>
<dbReference type="GO" id="GO:0008234">
    <property type="term" value="F:cysteine-type peptidase activity"/>
    <property type="evidence" value="ECO:0007669"/>
    <property type="project" value="UniProtKB-KW"/>
</dbReference>
<evidence type="ECO:0000256" key="4">
    <source>
        <dbReference type="ARBA" id="ARBA00022807"/>
    </source>
</evidence>
<dbReference type="EMBL" id="NGKA01000006">
    <property type="protein sequence ID" value="RSU13024.1"/>
    <property type="molecule type" value="Genomic_DNA"/>
</dbReference>
<dbReference type="Pfam" id="PF04327">
    <property type="entry name" value="Peptidase_Prp"/>
    <property type="match status" value="1"/>
</dbReference>
<proteinExistence type="inferred from homology"/>
<evidence type="ECO:0000256" key="3">
    <source>
        <dbReference type="ARBA" id="ARBA00022801"/>
    </source>
</evidence>
<keyword evidence="1" id="KW-0690">Ribosome biogenesis</keyword>
<sequence>MIKGSFKRDGIKKSVHSFELSGHAGAGVKGEDIVCAAVSVLAFSTVNGIAALSNVEPLVDIDNENEGYLYVTLREDLSEKELAISQVLLENLLLGLQDVEEEYPQFVKIEVSMR</sequence>
<evidence type="ECO:0000256" key="6">
    <source>
        <dbReference type="ARBA" id="ARBA00044538"/>
    </source>
</evidence>
<dbReference type="GO" id="GO:0042254">
    <property type="term" value="P:ribosome biogenesis"/>
    <property type="evidence" value="ECO:0007669"/>
    <property type="project" value="UniProtKB-KW"/>
</dbReference>
<dbReference type="Gene3D" id="3.30.70.1490">
    <property type="entry name" value="Cysteine protease Prp"/>
    <property type="match status" value="1"/>
</dbReference>
<evidence type="ECO:0000256" key="1">
    <source>
        <dbReference type="ARBA" id="ARBA00022517"/>
    </source>
</evidence>
<dbReference type="RefSeq" id="WP_126808015.1">
    <property type="nucleotide sequence ID" value="NZ_NGKA01000006.1"/>
</dbReference>
<protein>
    <recommendedName>
        <fullName evidence="6">Ribosomal processing cysteine protease Prp</fullName>
    </recommendedName>
</protein>